<evidence type="ECO:0000313" key="2">
    <source>
        <dbReference type="EMBL" id="WLS43664.1"/>
    </source>
</evidence>
<evidence type="ECO:0000313" key="3">
    <source>
        <dbReference type="Proteomes" id="UP001235874"/>
    </source>
</evidence>
<feature type="compositionally biased region" description="Low complexity" evidence="1">
    <location>
        <begin position="45"/>
        <end position="55"/>
    </location>
</feature>
<keyword evidence="3" id="KW-1185">Reference proteome</keyword>
<organism evidence="2 3">
    <name type="scientific">Micromonospora profundi</name>
    <dbReference type="NCBI Taxonomy" id="1420889"/>
    <lineage>
        <taxon>Bacteria</taxon>
        <taxon>Bacillati</taxon>
        <taxon>Actinomycetota</taxon>
        <taxon>Actinomycetes</taxon>
        <taxon>Micromonosporales</taxon>
        <taxon>Micromonosporaceae</taxon>
        <taxon>Micromonospora</taxon>
    </lineage>
</organism>
<feature type="region of interest" description="Disordered" evidence="1">
    <location>
        <begin position="399"/>
        <end position="441"/>
    </location>
</feature>
<dbReference type="RefSeq" id="WP_306271137.1">
    <property type="nucleotide sequence ID" value="NZ_CP130472.1"/>
</dbReference>
<gene>
    <name evidence="2" type="ORF">Q3V37_19900</name>
</gene>
<evidence type="ECO:0000256" key="1">
    <source>
        <dbReference type="SAM" id="MobiDB-lite"/>
    </source>
</evidence>
<sequence length="461" mass="47579">MTTDMHGPLSAYAERLHATIGDRHHVASPLGAWLLLALSAAAADPDPAVDSDPTAGSGFTDGSDPAADALAEALGTDLGSAAEVARALLNAPHPLVGSATALWHRPGQDLDGTAGWRAALPATTEVGALPDQAGLDAWAREHTDGLIETFPLKVSPDVVFALASALATRISWAEPFEVADARTLGPGSAWARDLRRVLRSPGHGHQCAIVTTARAGDVIMHAAPAQTADGAGLVVLSVAAAPEVPPADVLAAAYHLSAGVVDGAEPAGRRSLFDLPLGDAPLWTVREEQVRTRARDGREERHSAVLPCWSARSDHDLTAESLGFPAATAALARALGQPAQGFEARQVAMARYDRYGFEAAAVTGMFGTVSLPPEGVARIAELRFGHPYAVVAIATDTRAGGAGRQADRADTRTDGVGRRADGAATWEDRADGPADSAGGSSWHGVPVFSAWVAEPEELSGA</sequence>
<feature type="region of interest" description="Disordered" evidence="1">
    <location>
        <begin position="45"/>
        <end position="66"/>
    </location>
</feature>
<dbReference type="InterPro" id="IPR036186">
    <property type="entry name" value="Serpin_sf"/>
</dbReference>
<evidence type="ECO:0008006" key="4">
    <source>
        <dbReference type="Google" id="ProtNLM"/>
    </source>
</evidence>
<protein>
    <recommendedName>
        <fullName evidence="4">Serpin (Serine protease inhibitor)</fullName>
    </recommendedName>
</protein>
<dbReference type="EMBL" id="CP130472">
    <property type="protein sequence ID" value="WLS43664.1"/>
    <property type="molecule type" value="Genomic_DNA"/>
</dbReference>
<proteinExistence type="predicted"/>
<dbReference type="AlphaFoldDB" id="A0AAJ6KXI0"/>
<accession>A0AAJ6KXI0</accession>
<name>A0AAJ6KXI0_9ACTN</name>
<dbReference type="SUPFAM" id="SSF56574">
    <property type="entry name" value="Serpins"/>
    <property type="match status" value="1"/>
</dbReference>
<reference evidence="2 3" key="1">
    <citation type="submission" date="2023-07" db="EMBL/GenBank/DDBJ databases">
        <title>Micromonospora profundi TRM 95458 converts glycerol to a new osmotic compound.</title>
        <authorList>
            <person name="Lu D."/>
        </authorList>
    </citation>
    <scope>NUCLEOTIDE SEQUENCE [LARGE SCALE GENOMIC DNA]</scope>
    <source>
        <strain evidence="2 3">TRM95458</strain>
    </source>
</reference>
<feature type="compositionally biased region" description="Basic and acidic residues" evidence="1">
    <location>
        <begin position="405"/>
        <end position="432"/>
    </location>
</feature>
<dbReference type="Proteomes" id="UP001235874">
    <property type="component" value="Chromosome"/>
</dbReference>
<dbReference type="KEGG" id="mprn:Q3V37_19900"/>